<dbReference type="InterPro" id="IPR007168">
    <property type="entry name" value="Phageshock_PspC_N"/>
</dbReference>
<feature type="compositionally biased region" description="Pro residues" evidence="1">
    <location>
        <begin position="495"/>
        <end position="505"/>
    </location>
</feature>
<protein>
    <submittedName>
        <fullName evidence="4">PspC domain-containing protein</fullName>
    </submittedName>
</protein>
<feature type="region of interest" description="Disordered" evidence="1">
    <location>
        <begin position="166"/>
        <end position="202"/>
    </location>
</feature>
<keyword evidence="2" id="KW-0812">Transmembrane</keyword>
<feature type="transmembrane region" description="Helical" evidence="2">
    <location>
        <begin position="331"/>
        <end position="353"/>
    </location>
</feature>
<sequence length="511" mass="53710">MNTSTEPPATDPGLPPQRPAAPTGSDRFFAWVRGLGVVRADGWLGGVCAGIAARIRVDAAIVRGIVVVAAVLGFPMLLLYAVAWALLPDVGGRIHLREATRRRFDPAMVAIIILLVVGFVPVVPWFGWMMPGWNTGPIGIIGWIIGLALVVGLVILLARASARPARDAGASSPSASQAASENTAADATPTAPPAEPLPPERGAGNAEIAEWRARHDAWRAENDAWRRSQKDADRIARDQARREREAEAAAFATAANEKRRIRRLSRPRASGAFVVSVLGIALVAGAGAAIWHTAIDPANTSTAGAYGLFTATLVLAVSMIVAGLMRRRSGFLAFATMVALLGGTVAAVVPPVVTYASSFAISVSNSIEQQEPLAQEQGSLFIDLLPLPLEEPPPMRVEKGSGYTSIHVMPGVELNLVADVTNTTISWQLWDYQSDGEPNVSTGIISPGADGIADVQLAAPETPVVTRQRVDLSQTGGHIDVRLEASGPTMIGPDAPLPTASPMPTPDDSTP</sequence>
<dbReference type="RefSeq" id="WP_331790611.1">
    <property type="nucleotide sequence ID" value="NZ_BAAAUO010000003.1"/>
</dbReference>
<feature type="transmembrane region" description="Helical" evidence="2">
    <location>
        <begin position="107"/>
        <end position="128"/>
    </location>
</feature>
<comment type="caution">
    <text evidence="4">The sequence shown here is derived from an EMBL/GenBank/DDBJ whole genome shotgun (WGS) entry which is preliminary data.</text>
</comment>
<evidence type="ECO:0000256" key="2">
    <source>
        <dbReference type="SAM" id="Phobius"/>
    </source>
</evidence>
<evidence type="ECO:0000256" key="1">
    <source>
        <dbReference type="SAM" id="MobiDB-lite"/>
    </source>
</evidence>
<dbReference type="Proteomes" id="UP001351900">
    <property type="component" value="Unassembled WGS sequence"/>
</dbReference>
<feature type="transmembrane region" description="Helical" evidence="2">
    <location>
        <begin position="269"/>
        <end position="291"/>
    </location>
</feature>
<keyword evidence="2" id="KW-1133">Transmembrane helix</keyword>
<evidence type="ECO:0000259" key="3">
    <source>
        <dbReference type="Pfam" id="PF04024"/>
    </source>
</evidence>
<gene>
    <name evidence="4" type="ORF">V2V91_02140</name>
</gene>
<evidence type="ECO:0000313" key="4">
    <source>
        <dbReference type="EMBL" id="MEF2253937.1"/>
    </source>
</evidence>
<dbReference type="Pfam" id="PF04024">
    <property type="entry name" value="PspC"/>
    <property type="match status" value="1"/>
</dbReference>
<feature type="transmembrane region" description="Helical" evidence="2">
    <location>
        <begin position="140"/>
        <end position="158"/>
    </location>
</feature>
<feature type="region of interest" description="Disordered" evidence="1">
    <location>
        <begin position="483"/>
        <end position="511"/>
    </location>
</feature>
<feature type="domain" description="Phage shock protein PspC N-terminal" evidence="3">
    <location>
        <begin position="39"/>
        <end position="89"/>
    </location>
</feature>
<reference evidence="4 5" key="1">
    <citation type="submission" date="2024-01" db="EMBL/GenBank/DDBJ databases">
        <title>the genome sequence of strain Microbacterium schleiferi NBRC 15075.</title>
        <authorList>
            <person name="Ding Y."/>
            <person name="Zhang G."/>
        </authorList>
    </citation>
    <scope>NUCLEOTIDE SEQUENCE [LARGE SCALE GENOMIC DNA]</scope>
    <source>
        <strain evidence="4 5">NBRC 15075</strain>
    </source>
</reference>
<proteinExistence type="predicted"/>
<feature type="transmembrane region" description="Helical" evidence="2">
    <location>
        <begin position="303"/>
        <end position="324"/>
    </location>
</feature>
<organism evidence="4 5">
    <name type="scientific">Microbacterium schleiferi</name>
    <dbReference type="NCBI Taxonomy" id="69362"/>
    <lineage>
        <taxon>Bacteria</taxon>
        <taxon>Bacillati</taxon>
        <taxon>Actinomycetota</taxon>
        <taxon>Actinomycetes</taxon>
        <taxon>Micrococcales</taxon>
        <taxon>Microbacteriaceae</taxon>
        <taxon>Microbacterium</taxon>
    </lineage>
</organism>
<feature type="compositionally biased region" description="Pro residues" evidence="1">
    <location>
        <begin position="9"/>
        <end position="19"/>
    </location>
</feature>
<feature type="compositionally biased region" description="Low complexity" evidence="1">
    <location>
        <begin position="168"/>
        <end position="189"/>
    </location>
</feature>
<dbReference type="EMBL" id="JAZHOV010000001">
    <property type="protein sequence ID" value="MEF2253937.1"/>
    <property type="molecule type" value="Genomic_DNA"/>
</dbReference>
<name>A0ABU7V2M1_9MICO</name>
<keyword evidence="2" id="KW-0472">Membrane</keyword>
<accession>A0ABU7V2M1</accession>
<feature type="compositionally biased region" description="Pro residues" evidence="1">
    <location>
        <begin position="190"/>
        <end position="199"/>
    </location>
</feature>
<keyword evidence="5" id="KW-1185">Reference proteome</keyword>
<evidence type="ECO:0000313" key="5">
    <source>
        <dbReference type="Proteomes" id="UP001351900"/>
    </source>
</evidence>
<feature type="region of interest" description="Disordered" evidence="1">
    <location>
        <begin position="1"/>
        <end position="21"/>
    </location>
</feature>
<feature type="transmembrane region" description="Helical" evidence="2">
    <location>
        <begin position="65"/>
        <end position="87"/>
    </location>
</feature>